<dbReference type="GO" id="GO:0005484">
    <property type="term" value="F:SNAP receptor activity"/>
    <property type="evidence" value="ECO:0007669"/>
    <property type="project" value="InterPro"/>
</dbReference>
<dbReference type="SUPFAM" id="SSF47661">
    <property type="entry name" value="t-snare proteins"/>
    <property type="match status" value="1"/>
</dbReference>
<evidence type="ECO:0000256" key="1">
    <source>
        <dbReference type="ARBA" id="ARBA00004409"/>
    </source>
</evidence>
<gene>
    <name evidence="12" type="ORF">CLIB1423_13S03598</name>
</gene>
<dbReference type="EMBL" id="CAKXYY010000013">
    <property type="protein sequence ID" value="CAH2353995.1"/>
    <property type="molecule type" value="Genomic_DNA"/>
</dbReference>
<dbReference type="PIRSF" id="PIRSF028865">
    <property type="entry name" value="Membrin-2"/>
    <property type="match status" value="1"/>
</dbReference>
<dbReference type="FunFam" id="1.20.5.110:FF:000002">
    <property type="entry name" value="Vesicle transport through interaction with t-SNAREsB"/>
    <property type="match status" value="1"/>
</dbReference>
<evidence type="ECO:0000256" key="5">
    <source>
        <dbReference type="ARBA" id="ARBA00022927"/>
    </source>
</evidence>
<dbReference type="GO" id="GO:0000149">
    <property type="term" value="F:SNARE binding"/>
    <property type="evidence" value="ECO:0007669"/>
    <property type="project" value="TreeGrafter"/>
</dbReference>
<dbReference type="GO" id="GO:0048280">
    <property type="term" value="P:vesicle fusion with Golgi apparatus"/>
    <property type="evidence" value="ECO:0007669"/>
    <property type="project" value="TreeGrafter"/>
</dbReference>
<comment type="caution">
    <text evidence="12">The sequence shown here is derived from an EMBL/GenBank/DDBJ whole genome shotgun (WGS) entry which is preliminary data.</text>
</comment>
<dbReference type="Gene3D" id="1.20.5.110">
    <property type="match status" value="1"/>
</dbReference>
<feature type="transmembrane region" description="Helical" evidence="10">
    <location>
        <begin position="201"/>
        <end position="220"/>
    </location>
</feature>
<keyword evidence="13" id="KW-1185">Reference proteome</keyword>
<organism evidence="12 13">
    <name type="scientific">[Candida] railenensis</name>
    <dbReference type="NCBI Taxonomy" id="45579"/>
    <lineage>
        <taxon>Eukaryota</taxon>
        <taxon>Fungi</taxon>
        <taxon>Dikarya</taxon>
        <taxon>Ascomycota</taxon>
        <taxon>Saccharomycotina</taxon>
        <taxon>Pichiomycetes</taxon>
        <taxon>Debaryomycetaceae</taxon>
        <taxon>Kurtzmaniella</taxon>
    </lineage>
</organism>
<dbReference type="InterPro" id="IPR000727">
    <property type="entry name" value="T_SNARE_dom"/>
</dbReference>
<dbReference type="InterPro" id="IPR038407">
    <property type="entry name" value="v-SNARE_N_sf"/>
</dbReference>
<sequence length="223" mass="25660">MSDIFKSYESDFELAYQEAHSKLGQITSLNDAQRKSALKSVEIATEECLELIDQMNIEVQSLPSSQRSSYNTKIRQYKAKVDEAKTKLKQLLDDEDKRELFGSRYKDSDEFDSEGGSLHDSQRKQLLNNNSSIERSNQRLRDSQRIALETENIGGNILNDLRSQRETITNSRNTLDQADNYVDKSIKTLKTMTRRMTANKFISYAIIAVLIILIFLVLASKFW</sequence>
<dbReference type="GO" id="GO:0006886">
    <property type="term" value="P:intracellular protein transport"/>
    <property type="evidence" value="ECO:0007669"/>
    <property type="project" value="InterPro"/>
</dbReference>
<accession>A0A9P0VZV6</accession>
<evidence type="ECO:0000313" key="13">
    <source>
        <dbReference type="Proteomes" id="UP000837801"/>
    </source>
</evidence>
<dbReference type="Proteomes" id="UP000837801">
    <property type="component" value="Unassembled WGS sequence"/>
</dbReference>
<evidence type="ECO:0000256" key="7">
    <source>
        <dbReference type="ARBA" id="ARBA00023054"/>
    </source>
</evidence>
<dbReference type="Pfam" id="PF12352">
    <property type="entry name" value="V-SNARE_C"/>
    <property type="match status" value="1"/>
</dbReference>
<evidence type="ECO:0000256" key="6">
    <source>
        <dbReference type="ARBA" id="ARBA00022989"/>
    </source>
</evidence>
<dbReference type="SUPFAM" id="SSF58038">
    <property type="entry name" value="SNARE fusion complex"/>
    <property type="match status" value="1"/>
</dbReference>
<feature type="domain" description="T-SNARE coiled-coil homology" evidence="11">
    <location>
        <begin position="130"/>
        <end position="192"/>
    </location>
</feature>
<dbReference type="GO" id="GO:0000139">
    <property type="term" value="C:Golgi membrane"/>
    <property type="evidence" value="ECO:0007669"/>
    <property type="project" value="UniProtKB-SubCell"/>
</dbReference>
<keyword evidence="8 10" id="KW-0472">Membrane</keyword>
<dbReference type="PROSITE" id="PS50192">
    <property type="entry name" value="T_SNARE"/>
    <property type="match status" value="1"/>
</dbReference>
<evidence type="ECO:0000256" key="9">
    <source>
        <dbReference type="SAM" id="Coils"/>
    </source>
</evidence>
<dbReference type="GO" id="GO:0016236">
    <property type="term" value="P:macroautophagy"/>
    <property type="evidence" value="ECO:0007669"/>
    <property type="project" value="TreeGrafter"/>
</dbReference>
<name>A0A9P0VZV6_9ASCO</name>
<dbReference type="GO" id="GO:0042147">
    <property type="term" value="P:retrograde transport, endosome to Golgi"/>
    <property type="evidence" value="ECO:0007669"/>
    <property type="project" value="TreeGrafter"/>
</dbReference>
<evidence type="ECO:0000313" key="12">
    <source>
        <dbReference type="EMBL" id="CAH2353995.1"/>
    </source>
</evidence>
<evidence type="ECO:0000256" key="4">
    <source>
        <dbReference type="ARBA" id="ARBA00022692"/>
    </source>
</evidence>
<keyword evidence="5" id="KW-0653">Protein transport</keyword>
<proteinExistence type="inferred from homology"/>
<dbReference type="PANTHER" id="PTHR21230:SF26">
    <property type="entry name" value="VESICLE TRANSPORT THROUGH INTERACTION WITH T-SNARES HOMOLOG 1A"/>
    <property type="match status" value="1"/>
</dbReference>
<reference evidence="12" key="1">
    <citation type="submission" date="2022-03" db="EMBL/GenBank/DDBJ databases">
        <authorList>
            <person name="Legras J.-L."/>
            <person name="Devillers H."/>
            <person name="Grondin C."/>
        </authorList>
    </citation>
    <scope>NUCLEOTIDE SEQUENCE</scope>
    <source>
        <strain evidence="12">CLIB 1423</strain>
    </source>
</reference>
<dbReference type="Pfam" id="PF05008">
    <property type="entry name" value="V-SNARE"/>
    <property type="match status" value="1"/>
</dbReference>
<dbReference type="InterPro" id="IPR007705">
    <property type="entry name" value="Vesicle_trsprt_v-SNARE_N"/>
</dbReference>
<keyword evidence="6 10" id="KW-1133">Transmembrane helix</keyword>
<comment type="subcellular location">
    <subcellularLocation>
        <location evidence="1">Golgi apparatus membrane</location>
        <topology evidence="1">Single-pass type IV membrane protein</topology>
    </subcellularLocation>
</comment>
<evidence type="ECO:0000259" key="11">
    <source>
        <dbReference type="PROSITE" id="PS50192"/>
    </source>
</evidence>
<dbReference type="AlphaFoldDB" id="A0A9P0VZV6"/>
<dbReference type="CDD" id="cd15862">
    <property type="entry name" value="SNARE_Vti1"/>
    <property type="match status" value="1"/>
</dbReference>
<evidence type="ECO:0000256" key="2">
    <source>
        <dbReference type="ARBA" id="ARBA00006108"/>
    </source>
</evidence>
<dbReference type="GO" id="GO:0006891">
    <property type="term" value="P:intra-Golgi vesicle-mediated transport"/>
    <property type="evidence" value="ECO:0007669"/>
    <property type="project" value="TreeGrafter"/>
</dbReference>
<keyword evidence="3" id="KW-0813">Transport</keyword>
<evidence type="ECO:0000256" key="10">
    <source>
        <dbReference type="SAM" id="Phobius"/>
    </source>
</evidence>
<keyword evidence="7 9" id="KW-0175">Coiled coil</keyword>
<dbReference type="Gene3D" id="1.20.58.400">
    <property type="entry name" value="t-snare proteins"/>
    <property type="match status" value="1"/>
</dbReference>
<dbReference type="GO" id="GO:0031902">
    <property type="term" value="C:late endosome membrane"/>
    <property type="evidence" value="ECO:0007669"/>
    <property type="project" value="TreeGrafter"/>
</dbReference>
<dbReference type="InterPro" id="IPR010989">
    <property type="entry name" value="SNARE"/>
</dbReference>
<dbReference type="PANTHER" id="PTHR21230">
    <property type="entry name" value="VESICLE TRANSPORT V-SNARE PROTEIN VTI1-RELATED"/>
    <property type="match status" value="1"/>
</dbReference>
<feature type="coiled-coil region" evidence="9">
    <location>
        <begin position="67"/>
        <end position="94"/>
    </location>
</feature>
<dbReference type="InterPro" id="IPR027027">
    <property type="entry name" value="GOSR2/Membrin/Bos1"/>
</dbReference>
<dbReference type="GO" id="GO:0006896">
    <property type="term" value="P:Golgi to vacuole transport"/>
    <property type="evidence" value="ECO:0007669"/>
    <property type="project" value="TreeGrafter"/>
</dbReference>
<comment type="similarity">
    <text evidence="2">Belongs to the VTI1 family.</text>
</comment>
<dbReference type="GO" id="GO:0031201">
    <property type="term" value="C:SNARE complex"/>
    <property type="evidence" value="ECO:0007669"/>
    <property type="project" value="TreeGrafter"/>
</dbReference>
<dbReference type="OrthoDB" id="430637at2759"/>
<protein>
    <submittedName>
        <fullName evidence="12">t-SNARE Vti1p</fullName>
    </submittedName>
</protein>
<dbReference type="SMART" id="SM00397">
    <property type="entry name" value="t_SNARE"/>
    <property type="match status" value="1"/>
</dbReference>
<dbReference type="GO" id="GO:0005829">
    <property type="term" value="C:cytosol"/>
    <property type="evidence" value="ECO:0007669"/>
    <property type="project" value="GOC"/>
</dbReference>
<evidence type="ECO:0000256" key="8">
    <source>
        <dbReference type="ARBA" id="ARBA00023136"/>
    </source>
</evidence>
<evidence type="ECO:0000256" key="3">
    <source>
        <dbReference type="ARBA" id="ARBA00022448"/>
    </source>
</evidence>
<dbReference type="GO" id="GO:0012507">
    <property type="term" value="C:ER to Golgi transport vesicle membrane"/>
    <property type="evidence" value="ECO:0007669"/>
    <property type="project" value="TreeGrafter"/>
</dbReference>
<keyword evidence="4 10" id="KW-0812">Transmembrane</keyword>
<dbReference type="GO" id="GO:0005789">
    <property type="term" value="C:endoplasmic reticulum membrane"/>
    <property type="evidence" value="ECO:0007669"/>
    <property type="project" value="TreeGrafter"/>
</dbReference>